<evidence type="ECO:0000313" key="1">
    <source>
        <dbReference type="EMBL" id="KIZ35587.1"/>
    </source>
</evidence>
<accession>A0A0D7E7R8</accession>
<protein>
    <submittedName>
        <fullName evidence="1">Uncharacterized protein</fullName>
    </submittedName>
</protein>
<reference evidence="1 2" key="1">
    <citation type="submission" date="2014-11" db="EMBL/GenBank/DDBJ databases">
        <title>Genomics and ecophysiology of heterotrophic nitrogen fixing bacteria isolated from estuarine surface water.</title>
        <authorList>
            <person name="Bentzon-Tilia M."/>
            <person name="Severin I."/>
            <person name="Hansen L.H."/>
            <person name="Riemann L."/>
        </authorList>
    </citation>
    <scope>NUCLEOTIDE SEQUENCE [LARGE SCALE GENOMIC DNA]</scope>
    <source>
        <strain evidence="1 2">BAL361</strain>
    </source>
</reference>
<proteinExistence type="predicted"/>
<sequence>MAEHAAEFELFEDSAQTVQLGGHIINGALIIFFDRHVEQVARVGKSAIEVIDGFDNLRQGGAFTAQALGVFGLVPDVGVFEFAVYFDETIMLLIVVKDTPELTGCARTGP</sequence>
<dbReference type="Proteomes" id="UP000032439">
    <property type="component" value="Unassembled WGS sequence"/>
</dbReference>
<evidence type="ECO:0000313" key="2">
    <source>
        <dbReference type="Proteomes" id="UP000032439"/>
    </source>
</evidence>
<dbReference type="EMBL" id="JXXD01000116">
    <property type="protein sequence ID" value="KIZ35587.1"/>
    <property type="molecule type" value="Genomic_DNA"/>
</dbReference>
<dbReference type="AlphaFoldDB" id="A0A0D7E7R8"/>
<organism evidence="1 2">
    <name type="scientific">Stutzerimonas stutzeri</name>
    <name type="common">Pseudomonas stutzeri</name>
    <dbReference type="NCBI Taxonomy" id="316"/>
    <lineage>
        <taxon>Bacteria</taxon>
        <taxon>Pseudomonadati</taxon>
        <taxon>Pseudomonadota</taxon>
        <taxon>Gammaproteobacteria</taxon>
        <taxon>Pseudomonadales</taxon>
        <taxon>Pseudomonadaceae</taxon>
        <taxon>Stutzerimonas</taxon>
    </lineage>
</organism>
<comment type="caution">
    <text evidence="1">The sequence shown here is derived from an EMBL/GenBank/DDBJ whole genome shotgun (WGS) entry which is preliminary data.</text>
</comment>
<name>A0A0D7E7R8_STUST</name>
<gene>
    <name evidence="1" type="ORF">LO50_12900</name>
</gene>